<organism evidence="1 2">
    <name type="scientific">Streptomyces zinciresistens K42</name>
    <dbReference type="NCBI Taxonomy" id="700597"/>
    <lineage>
        <taxon>Bacteria</taxon>
        <taxon>Bacillati</taxon>
        <taxon>Actinomycetota</taxon>
        <taxon>Actinomycetes</taxon>
        <taxon>Kitasatosporales</taxon>
        <taxon>Streptomycetaceae</taxon>
        <taxon>Streptomyces</taxon>
    </lineage>
</organism>
<dbReference type="AlphaFoldDB" id="G2G9X6"/>
<comment type="caution">
    <text evidence="1">The sequence shown here is derived from an EMBL/GenBank/DDBJ whole genome shotgun (WGS) entry which is preliminary data.</text>
</comment>
<protein>
    <submittedName>
        <fullName evidence="1">Uncharacterized protein</fullName>
    </submittedName>
</protein>
<sequence>MVERTRTHAQMHSQPGFRAAFTTPSSRGFLLCGHRTSLIALTEEGGMS</sequence>
<accession>G2G9X6</accession>
<name>G2G9X6_9ACTN</name>
<keyword evidence="2" id="KW-1185">Reference proteome</keyword>
<dbReference type="EMBL" id="AGBF01000026">
    <property type="protein sequence ID" value="EGX59687.1"/>
    <property type="molecule type" value="Genomic_DNA"/>
</dbReference>
<gene>
    <name evidence="1" type="ORF">SZN_11483</name>
</gene>
<proteinExistence type="predicted"/>
<evidence type="ECO:0000313" key="1">
    <source>
        <dbReference type="EMBL" id="EGX59687.1"/>
    </source>
</evidence>
<reference evidence="1 2" key="1">
    <citation type="submission" date="2011-08" db="EMBL/GenBank/DDBJ databases">
        <authorList>
            <person name="Lin Y."/>
            <person name="Hao X."/>
            <person name="Johnstone L."/>
            <person name="Miller S.J."/>
            <person name="Wei G."/>
            <person name="Rensing C."/>
        </authorList>
    </citation>
    <scope>NUCLEOTIDE SEQUENCE [LARGE SCALE GENOMIC DNA]</scope>
    <source>
        <strain evidence="1 2">K42</strain>
    </source>
</reference>
<dbReference type="Proteomes" id="UP000004217">
    <property type="component" value="Unassembled WGS sequence"/>
</dbReference>
<evidence type="ECO:0000313" key="2">
    <source>
        <dbReference type="Proteomes" id="UP000004217"/>
    </source>
</evidence>